<dbReference type="EMBL" id="SNZA01000006">
    <property type="protein sequence ID" value="TDR06241.1"/>
    <property type="molecule type" value="Genomic_DNA"/>
</dbReference>
<dbReference type="AlphaFoldDB" id="A0A4R6WYC2"/>
<feature type="transmembrane region" description="Helical" evidence="1">
    <location>
        <begin position="54"/>
        <end position="74"/>
    </location>
</feature>
<evidence type="ECO:0000256" key="1">
    <source>
        <dbReference type="SAM" id="Phobius"/>
    </source>
</evidence>
<dbReference type="RefSeq" id="WP_133564550.1">
    <property type="nucleotide sequence ID" value="NZ_JAJGNH010000005.1"/>
</dbReference>
<sequence>MLHAIKKGYGLALSPKMSLAIRLAVALIGGYILSAGLSLLTSTIIGGTEREMRTIVHFMFFLYYAFSIMTFVAINSLYRSVWIALGTNVVVWGSWWLLGGQTV</sequence>
<comment type="caution">
    <text evidence="2">The sequence shown here is derived from an EMBL/GenBank/DDBJ whole genome shotgun (WGS) entry which is preliminary data.</text>
</comment>
<evidence type="ECO:0000313" key="3">
    <source>
        <dbReference type="Proteomes" id="UP000295729"/>
    </source>
</evidence>
<keyword evidence="1" id="KW-0472">Membrane</keyword>
<protein>
    <submittedName>
        <fullName evidence="2">Uncharacterized protein</fullName>
    </submittedName>
</protein>
<dbReference type="Proteomes" id="UP000295729">
    <property type="component" value="Unassembled WGS sequence"/>
</dbReference>
<gene>
    <name evidence="2" type="ORF">C8D85_3171</name>
</gene>
<keyword evidence="1" id="KW-0812">Transmembrane</keyword>
<organism evidence="2 3">
    <name type="scientific">Marinomonas communis</name>
    <dbReference type="NCBI Taxonomy" id="28254"/>
    <lineage>
        <taxon>Bacteria</taxon>
        <taxon>Pseudomonadati</taxon>
        <taxon>Pseudomonadota</taxon>
        <taxon>Gammaproteobacteria</taxon>
        <taxon>Oceanospirillales</taxon>
        <taxon>Oceanospirillaceae</taxon>
        <taxon>Marinomonas</taxon>
    </lineage>
</organism>
<keyword evidence="3" id="KW-1185">Reference proteome</keyword>
<keyword evidence="1" id="KW-1133">Transmembrane helix</keyword>
<reference evidence="2 3" key="1">
    <citation type="submission" date="2019-03" db="EMBL/GenBank/DDBJ databases">
        <title>Genomic Encyclopedia of Type Strains, Phase IV (KMG-IV): sequencing the most valuable type-strain genomes for metagenomic binning, comparative biology and taxonomic classification.</title>
        <authorList>
            <person name="Goeker M."/>
        </authorList>
    </citation>
    <scope>NUCLEOTIDE SEQUENCE [LARGE SCALE GENOMIC DNA]</scope>
    <source>
        <strain evidence="2 3">DSM 5604</strain>
    </source>
</reference>
<evidence type="ECO:0000313" key="2">
    <source>
        <dbReference type="EMBL" id="TDR06241.1"/>
    </source>
</evidence>
<feature type="transmembrane region" description="Helical" evidence="1">
    <location>
        <begin position="20"/>
        <end position="42"/>
    </location>
</feature>
<feature type="transmembrane region" description="Helical" evidence="1">
    <location>
        <begin position="80"/>
        <end position="98"/>
    </location>
</feature>
<name>A0A4R6WYC2_9GAMM</name>
<proteinExistence type="predicted"/>
<accession>A0A4R6WYC2</accession>